<dbReference type="Proteomes" id="UP001180531">
    <property type="component" value="Unassembled WGS sequence"/>
</dbReference>
<protein>
    <submittedName>
        <fullName evidence="2">Tetratricopeptide repeat protein</fullName>
    </submittedName>
</protein>
<dbReference type="SUPFAM" id="SSF48452">
    <property type="entry name" value="TPR-like"/>
    <property type="match status" value="1"/>
</dbReference>
<sequence>MQPRNMSMSGVVDLAAVKAAGEAKQKAEQVRAEAVRQGVAPAAGRLVFDVDEAGFEAEVLQRSAEVPVVIDFWADWCEPCKQLGPLLERLADEYAGRFVLAKVDVEANQLLFQQFGVQSIPAVFAVVAGQALPLFQGAAPEAQIRQVLDQLIAVAEQRFGIVGAPVAPGEPGEGGEAAAPQAPAGPHDIALSAAHDALDAGDLGGAVRAYENVLSDDPANAEAKLGLAQAQLLQRVQGMDAQAVRKAAADAPGDVTAQIAAADLDLVGGHVEDAFGRLIDAVKRTAGEDRDAARVRLLELFEVIGPDDPRVTAARTALSRALF</sequence>
<dbReference type="Pfam" id="PF00085">
    <property type="entry name" value="Thioredoxin"/>
    <property type="match status" value="1"/>
</dbReference>
<dbReference type="Pfam" id="PF14561">
    <property type="entry name" value="TPR_20"/>
    <property type="match status" value="1"/>
</dbReference>
<gene>
    <name evidence="2" type="ORF">RM609_17470</name>
</gene>
<name>A0ABU2SSF9_9ACTN</name>
<accession>A0ABU2SSF9</accession>
<evidence type="ECO:0000259" key="1">
    <source>
        <dbReference type="PROSITE" id="PS51352"/>
    </source>
</evidence>
<evidence type="ECO:0000313" key="3">
    <source>
        <dbReference type="Proteomes" id="UP001180531"/>
    </source>
</evidence>
<dbReference type="InterPro" id="IPR011990">
    <property type="entry name" value="TPR-like_helical_dom_sf"/>
</dbReference>
<dbReference type="EMBL" id="JAVRFI010000010">
    <property type="protein sequence ID" value="MDT0450854.1"/>
    <property type="molecule type" value="Genomic_DNA"/>
</dbReference>
<proteinExistence type="predicted"/>
<dbReference type="CDD" id="cd02956">
    <property type="entry name" value="ybbN"/>
    <property type="match status" value="1"/>
</dbReference>
<dbReference type="InterPro" id="IPR036249">
    <property type="entry name" value="Thioredoxin-like_sf"/>
</dbReference>
<dbReference type="SUPFAM" id="SSF52833">
    <property type="entry name" value="Thioredoxin-like"/>
    <property type="match status" value="1"/>
</dbReference>
<dbReference type="PANTHER" id="PTHR43601">
    <property type="entry name" value="THIOREDOXIN, MITOCHONDRIAL"/>
    <property type="match status" value="1"/>
</dbReference>
<evidence type="ECO:0000313" key="2">
    <source>
        <dbReference type="EMBL" id="MDT0450854.1"/>
    </source>
</evidence>
<dbReference type="RefSeq" id="WP_311611933.1">
    <property type="nucleotide sequence ID" value="NZ_JAVRFI010000010.1"/>
</dbReference>
<dbReference type="PROSITE" id="PS00194">
    <property type="entry name" value="THIOREDOXIN_1"/>
    <property type="match status" value="1"/>
</dbReference>
<dbReference type="Gene3D" id="1.25.40.10">
    <property type="entry name" value="Tetratricopeptide repeat domain"/>
    <property type="match status" value="1"/>
</dbReference>
<dbReference type="Gene3D" id="3.40.30.10">
    <property type="entry name" value="Glutaredoxin"/>
    <property type="match status" value="1"/>
</dbReference>
<dbReference type="InterPro" id="IPR013766">
    <property type="entry name" value="Thioredoxin_domain"/>
</dbReference>
<keyword evidence="3" id="KW-1185">Reference proteome</keyword>
<dbReference type="PROSITE" id="PS51352">
    <property type="entry name" value="THIOREDOXIN_2"/>
    <property type="match status" value="1"/>
</dbReference>
<dbReference type="PANTHER" id="PTHR43601:SF3">
    <property type="entry name" value="THIOREDOXIN, MITOCHONDRIAL"/>
    <property type="match status" value="1"/>
</dbReference>
<feature type="domain" description="Thioredoxin" evidence="1">
    <location>
        <begin position="21"/>
        <end position="153"/>
    </location>
</feature>
<reference evidence="2" key="1">
    <citation type="submission" date="2024-05" db="EMBL/GenBank/DDBJ databases">
        <title>30 novel species of actinomycetes from the DSMZ collection.</title>
        <authorList>
            <person name="Nouioui I."/>
        </authorList>
    </citation>
    <scope>NUCLEOTIDE SEQUENCE</scope>
    <source>
        <strain evidence="2">DSM 40473</strain>
    </source>
</reference>
<organism evidence="2 3">
    <name type="scientific">Streptomyces hesseae</name>
    <dbReference type="NCBI Taxonomy" id="3075519"/>
    <lineage>
        <taxon>Bacteria</taxon>
        <taxon>Bacillati</taxon>
        <taxon>Actinomycetota</taxon>
        <taxon>Actinomycetes</taxon>
        <taxon>Kitasatosporales</taxon>
        <taxon>Streptomycetaceae</taxon>
        <taxon>Streptomyces</taxon>
    </lineage>
</organism>
<comment type="caution">
    <text evidence="2">The sequence shown here is derived from an EMBL/GenBank/DDBJ whole genome shotgun (WGS) entry which is preliminary data.</text>
</comment>
<dbReference type="Pfam" id="PF14559">
    <property type="entry name" value="TPR_19"/>
    <property type="match status" value="1"/>
</dbReference>
<dbReference type="InterPro" id="IPR017937">
    <property type="entry name" value="Thioredoxin_CS"/>
</dbReference>